<evidence type="ECO:0000313" key="1">
    <source>
        <dbReference type="EMBL" id="AXB47271.1"/>
    </source>
</evidence>
<protein>
    <submittedName>
        <fullName evidence="1">Uncharacterized protein</fullName>
    </submittedName>
</protein>
<gene>
    <name evidence="1" type="ORF">A4R43_36480</name>
</gene>
<reference evidence="1 2" key="1">
    <citation type="submission" date="2016-04" db="EMBL/GenBank/DDBJ databases">
        <title>Complete genome sequence and analysis of deep-sea sediment isolate, Amycolatopsis sp. WP1.</title>
        <authorList>
            <person name="Wang H."/>
            <person name="Chen S."/>
            <person name="Wu Q."/>
        </authorList>
    </citation>
    <scope>NUCLEOTIDE SEQUENCE [LARGE SCALE GENOMIC DNA]</scope>
    <source>
        <strain evidence="1 2">WP1</strain>
    </source>
</reference>
<dbReference type="AlphaFoldDB" id="A0A344LGU7"/>
<dbReference type="KEGG" id="aab:A4R43_36480"/>
<keyword evidence="2" id="KW-1185">Reference proteome</keyword>
<dbReference type="EMBL" id="CP015163">
    <property type="protein sequence ID" value="AXB47271.1"/>
    <property type="molecule type" value="Genomic_DNA"/>
</dbReference>
<name>A0A344LGU7_9PSEU</name>
<proteinExistence type="predicted"/>
<organism evidence="1 2">
    <name type="scientific">Amycolatopsis albispora</name>
    <dbReference type="NCBI Taxonomy" id="1804986"/>
    <lineage>
        <taxon>Bacteria</taxon>
        <taxon>Bacillati</taxon>
        <taxon>Actinomycetota</taxon>
        <taxon>Actinomycetes</taxon>
        <taxon>Pseudonocardiales</taxon>
        <taxon>Pseudonocardiaceae</taxon>
        <taxon>Amycolatopsis</taxon>
    </lineage>
</organism>
<dbReference type="RefSeq" id="WP_113696325.1">
    <property type="nucleotide sequence ID" value="NZ_CP015163.1"/>
</dbReference>
<dbReference type="Proteomes" id="UP000250434">
    <property type="component" value="Chromosome"/>
</dbReference>
<evidence type="ECO:0000313" key="2">
    <source>
        <dbReference type="Proteomes" id="UP000250434"/>
    </source>
</evidence>
<sequence>MHTWQTVTRHRRIRHQTCPCGAWRVVRGRREQWRSTTAECTARPPIKPLPRGWPHHKAYGEAGFFDS</sequence>
<accession>A0A344LGU7</accession>